<evidence type="ECO:0000313" key="3">
    <source>
        <dbReference type="EMBL" id="KAK1738671.1"/>
    </source>
</evidence>
<dbReference type="InterPro" id="IPR029071">
    <property type="entry name" value="Ubiquitin-like_domsf"/>
</dbReference>
<dbReference type="SUPFAM" id="SSF54236">
    <property type="entry name" value="Ubiquitin-like"/>
    <property type="match status" value="3"/>
</dbReference>
<feature type="compositionally biased region" description="Basic and acidic residues" evidence="1">
    <location>
        <begin position="50"/>
        <end position="64"/>
    </location>
</feature>
<dbReference type="EMBL" id="JATAAI010000020">
    <property type="protein sequence ID" value="KAK1738671.1"/>
    <property type="molecule type" value="Genomic_DNA"/>
</dbReference>
<gene>
    <name evidence="3" type="ORF">QTG54_010701</name>
</gene>
<name>A0AAD9D8Z5_9STRA</name>
<reference evidence="3" key="1">
    <citation type="submission" date="2023-06" db="EMBL/GenBank/DDBJ databases">
        <title>Survivors Of The Sea: Transcriptome response of Skeletonema marinoi to long-term dormancy.</title>
        <authorList>
            <person name="Pinder M.I.M."/>
            <person name="Kourtchenko O."/>
            <person name="Robertson E.K."/>
            <person name="Larsson T."/>
            <person name="Maumus F."/>
            <person name="Osuna-Cruz C.M."/>
            <person name="Vancaester E."/>
            <person name="Stenow R."/>
            <person name="Vandepoele K."/>
            <person name="Ploug H."/>
            <person name="Bruchert V."/>
            <person name="Godhe A."/>
            <person name="Topel M."/>
        </authorList>
    </citation>
    <scope>NUCLEOTIDE SEQUENCE</scope>
    <source>
        <strain evidence="3">R05AC</strain>
    </source>
</reference>
<organism evidence="3 4">
    <name type="scientific">Skeletonema marinoi</name>
    <dbReference type="NCBI Taxonomy" id="267567"/>
    <lineage>
        <taxon>Eukaryota</taxon>
        <taxon>Sar</taxon>
        <taxon>Stramenopiles</taxon>
        <taxon>Ochrophyta</taxon>
        <taxon>Bacillariophyta</taxon>
        <taxon>Coscinodiscophyceae</taxon>
        <taxon>Thalassiosirophycidae</taxon>
        <taxon>Thalassiosirales</taxon>
        <taxon>Skeletonemataceae</taxon>
        <taxon>Skeletonema</taxon>
        <taxon>Skeletonema marinoi-dohrnii complex</taxon>
    </lineage>
</organism>
<feature type="compositionally biased region" description="Acidic residues" evidence="1">
    <location>
        <begin position="65"/>
        <end position="74"/>
    </location>
</feature>
<proteinExistence type="predicted"/>
<feature type="region of interest" description="Disordered" evidence="1">
    <location>
        <begin position="1"/>
        <end position="307"/>
    </location>
</feature>
<feature type="compositionally biased region" description="Acidic residues" evidence="1">
    <location>
        <begin position="137"/>
        <end position="149"/>
    </location>
</feature>
<feature type="compositionally biased region" description="Low complexity" evidence="1">
    <location>
        <begin position="238"/>
        <end position="266"/>
    </location>
</feature>
<dbReference type="Proteomes" id="UP001224775">
    <property type="component" value="Unassembled WGS sequence"/>
</dbReference>
<feature type="compositionally biased region" description="Acidic residues" evidence="1">
    <location>
        <begin position="92"/>
        <end position="101"/>
    </location>
</feature>
<feature type="domain" description="Ubiquitin-like" evidence="2">
    <location>
        <begin position="553"/>
        <end position="630"/>
    </location>
</feature>
<dbReference type="Pfam" id="PF11976">
    <property type="entry name" value="Rad60-SLD"/>
    <property type="match status" value="2"/>
</dbReference>
<protein>
    <submittedName>
        <fullName evidence="3">Ubiquitin family protein</fullName>
    </submittedName>
</protein>
<dbReference type="InterPro" id="IPR000626">
    <property type="entry name" value="Ubiquitin-like_dom"/>
</dbReference>
<dbReference type="InterPro" id="IPR022617">
    <property type="entry name" value="Rad60/SUMO-like_dom"/>
</dbReference>
<dbReference type="PROSITE" id="PS50053">
    <property type="entry name" value="UBIQUITIN_2"/>
    <property type="match status" value="1"/>
</dbReference>
<accession>A0AAD9D8Z5</accession>
<dbReference type="PANTHER" id="PTHR10562">
    <property type="entry name" value="SMALL UBIQUITIN-RELATED MODIFIER"/>
    <property type="match status" value="1"/>
</dbReference>
<keyword evidence="4" id="KW-1185">Reference proteome</keyword>
<evidence type="ECO:0000313" key="4">
    <source>
        <dbReference type="Proteomes" id="UP001224775"/>
    </source>
</evidence>
<comment type="caution">
    <text evidence="3">The sequence shown here is derived from an EMBL/GenBank/DDBJ whole genome shotgun (WGS) entry which is preliminary data.</text>
</comment>
<sequence>MDTHTGSTDEYETDEHHFDGDGDSSEDELLVTKKHVSSDGTKKKRGVAVAEKKQPKETIGKRDSEEDGDSDDDEFAPKRKRTKPAASKYDSSSDDESEEEVTNNNTDKRGRRALGKMNDNKTNTKKNTSSRDSDSSASDDNDSDDDSDDLGLGLGSNKQSRAASDRKRAALMQMYPSSSDDSDEDSSDDITFSAKKRKQNNDKKPAAKKPPPSRKNAIALDDSSSSDDSDSECVGVKASTSSTRSRRQPATAAASASAAAIDCMSSDSDEDIEIPPKRGSTRSTRANPRKTAYKTDEGGMPHDPSVRANSNATLEAAKRARAALLQSQGYHAEDVNLPSLPSQVVPAARASPAVLDLSTNDYERTSVSNSASRSVTTPAVSYSGPTITIYLRYRDSSNKESKVSLKIKMDQPLQHLVDQFQRGKITQMKFDGQNLNLTKTPSFYDMDDEDLVDVIVVANHNVASTAAAKAPPRREEKVVIHVRGAAGTRNETYEMKKSDPLKKAVDDYCRKNRLSTVTLEYNGRKLDASQSCSQLNIANNAYLDAIVASGPPINLIFRVNGKSNETERISIRLKETFQQVFETFAQRRNVSVSQCKFVFDGETLRPSTTPEHLDLEGDEIIDVKVTEAARAAPAPALPRAATQSTARAAAAASSASSSSAPVMITIETNRNQNNNSRQKKWKLHDTSLVTKLKTDYTKYYKSKGCKKVKFYIRNQLITNESQSLRDLGIGNGDMVYAMENEKAYKPM</sequence>
<dbReference type="Gene3D" id="3.10.20.90">
    <property type="entry name" value="Phosphatidylinositol 3-kinase Catalytic Subunit, Chain A, domain 1"/>
    <property type="match status" value="3"/>
</dbReference>
<dbReference type="AlphaFoldDB" id="A0AAD9D8Z5"/>
<evidence type="ECO:0000256" key="1">
    <source>
        <dbReference type="SAM" id="MobiDB-lite"/>
    </source>
</evidence>
<evidence type="ECO:0000259" key="2">
    <source>
        <dbReference type="PROSITE" id="PS50053"/>
    </source>
</evidence>
<dbReference type="CDD" id="cd01763">
    <property type="entry name" value="Ubl_SUMO_like"/>
    <property type="match status" value="2"/>
</dbReference>